<name>A0ABT6BDF6_9GAMM</name>
<dbReference type="EMBL" id="JARJJS010000003">
    <property type="protein sequence ID" value="MDF4026024.1"/>
    <property type="molecule type" value="Genomic_DNA"/>
</dbReference>
<evidence type="ECO:0000256" key="3">
    <source>
        <dbReference type="ARBA" id="ARBA00012438"/>
    </source>
</evidence>
<feature type="domain" description="HAMP" evidence="13">
    <location>
        <begin position="120"/>
        <end position="174"/>
    </location>
</feature>
<dbReference type="InterPro" id="IPR036097">
    <property type="entry name" value="HisK_dim/P_sf"/>
</dbReference>
<dbReference type="PROSITE" id="PS50885">
    <property type="entry name" value="HAMP"/>
    <property type="match status" value="1"/>
</dbReference>
<dbReference type="CDD" id="cd06225">
    <property type="entry name" value="HAMP"/>
    <property type="match status" value="1"/>
</dbReference>
<evidence type="ECO:0000256" key="5">
    <source>
        <dbReference type="ARBA" id="ARBA00022679"/>
    </source>
</evidence>
<dbReference type="InterPro" id="IPR050428">
    <property type="entry name" value="TCS_sensor_his_kinase"/>
</dbReference>
<dbReference type="GO" id="GO:0005524">
    <property type="term" value="F:ATP binding"/>
    <property type="evidence" value="ECO:0007669"/>
    <property type="project" value="UniProtKB-KW"/>
</dbReference>
<feature type="transmembrane region" description="Helical" evidence="11">
    <location>
        <begin position="98"/>
        <end position="118"/>
    </location>
</feature>
<dbReference type="SMART" id="SM00387">
    <property type="entry name" value="HATPase_c"/>
    <property type="match status" value="1"/>
</dbReference>
<protein>
    <recommendedName>
        <fullName evidence="3">histidine kinase</fullName>
        <ecNumber evidence="3">2.7.13.3</ecNumber>
    </recommendedName>
</protein>
<dbReference type="PANTHER" id="PTHR45436">
    <property type="entry name" value="SENSOR HISTIDINE KINASE YKOH"/>
    <property type="match status" value="1"/>
</dbReference>
<dbReference type="InterPro" id="IPR005467">
    <property type="entry name" value="His_kinase_dom"/>
</dbReference>
<dbReference type="InterPro" id="IPR036890">
    <property type="entry name" value="HATPase_C_sf"/>
</dbReference>
<reference evidence="14 15" key="1">
    <citation type="journal article" date="2024" name="Curr. Microbiol.">
        <title>Luteibacter sahnii sp. nov., A Novel Yellow-Colored Xanthomonadin Pigment Producing Probiotic Bacterium from Healthy Rice Seed Microbiome.</title>
        <authorList>
            <person name="Jaiswal G."/>
            <person name="Rana R."/>
            <person name="Nayak P.K."/>
            <person name="Chouhan R."/>
            <person name="Gandhi S.G."/>
            <person name="Patel H.K."/>
            <person name="Patil P.B."/>
        </authorList>
    </citation>
    <scope>NUCLEOTIDE SEQUENCE [LARGE SCALE GENOMIC DNA]</scope>
    <source>
        <strain evidence="14 15">PPL201</strain>
    </source>
</reference>
<evidence type="ECO:0000256" key="11">
    <source>
        <dbReference type="SAM" id="Phobius"/>
    </source>
</evidence>
<dbReference type="SMART" id="SM00388">
    <property type="entry name" value="HisKA"/>
    <property type="match status" value="1"/>
</dbReference>
<dbReference type="PANTHER" id="PTHR45436:SF5">
    <property type="entry name" value="SENSOR HISTIDINE KINASE TRCS"/>
    <property type="match status" value="1"/>
</dbReference>
<dbReference type="Pfam" id="PF00512">
    <property type="entry name" value="HisKA"/>
    <property type="match status" value="1"/>
</dbReference>
<evidence type="ECO:0000256" key="2">
    <source>
        <dbReference type="ARBA" id="ARBA00004370"/>
    </source>
</evidence>
<accession>A0ABT6BDF6</accession>
<dbReference type="InterPro" id="IPR003660">
    <property type="entry name" value="HAMP_dom"/>
</dbReference>
<evidence type="ECO:0000256" key="4">
    <source>
        <dbReference type="ARBA" id="ARBA00022553"/>
    </source>
</evidence>
<proteinExistence type="predicted"/>
<evidence type="ECO:0000313" key="15">
    <source>
        <dbReference type="Proteomes" id="UP001528850"/>
    </source>
</evidence>
<dbReference type="EC" id="2.7.13.3" evidence="3"/>
<dbReference type="SMART" id="SM00304">
    <property type="entry name" value="HAMP"/>
    <property type="match status" value="1"/>
</dbReference>
<keyword evidence="7" id="KW-0418">Kinase</keyword>
<dbReference type="InterPro" id="IPR003661">
    <property type="entry name" value="HisK_dim/P_dom"/>
</dbReference>
<feature type="transmembrane region" description="Helical" evidence="11">
    <location>
        <begin position="20"/>
        <end position="44"/>
    </location>
</feature>
<keyword evidence="4" id="KW-0597">Phosphoprotein</keyword>
<keyword evidence="10 11" id="KW-0472">Membrane</keyword>
<feature type="domain" description="Histidine kinase" evidence="12">
    <location>
        <begin position="182"/>
        <end position="397"/>
    </location>
</feature>
<dbReference type="Gene3D" id="3.30.565.10">
    <property type="entry name" value="Histidine kinase-like ATPase, C-terminal domain"/>
    <property type="match status" value="1"/>
</dbReference>
<keyword evidence="5" id="KW-0808">Transferase</keyword>
<evidence type="ECO:0000256" key="6">
    <source>
        <dbReference type="ARBA" id="ARBA00022692"/>
    </source>
</evidence>
<keyword evidence="14" id="KW-0067">ATP-binding</keyword>
<dbReference type="Pfam" id="PF02518">
    <property type="entry name" value="HATPase_c"/>
    <property type="match status" value="1"/>
</dbReference>
<evidence type="ECO:0000256" key="7">
    <source>
        <dbReference type="ARBA" id="ARBA00022777"/>
    </source>
</evidence>
<dbReference type="CDD" id="cd00082">
    <property type="entry name" value="HisKA"/>
    <property type="match status" value="1"/>
</dbReference>
<dbReference type="SUPFAM" id="SSF55874">
    <property type="entry name" value="ATPase domain of HSP90 chaperone/DNA topoisomerase II/histidine kinase"/>
    <property type="match status" value="1"/>
</dbReference>
<dbReference type="PROSITE" id="PS50109">
    <property type="entry name" value="HIS_KIN"/>
    <property type="match status" value="1"/>
</dbReference>
<dbReference type="Pfam" id="PF00672">
    <property type="entry name" value="HAMP"/>
    <property type="match status" value="1"/>
</dbReference>
<evidence type="ECO:0000256" key="9">
    <source>
        <dbReference type="ARBA" id="ARBA00023012"/>
    </source>
</evidence>
<comment type="caution">
    <text evidence="14">The sequence shown here is derived from an EMBL/GenBank/DDBJ whole genome shotgun (WGS) entry which is preliminary data.</text>
</comment>
<keyword evidence="14" id="KW-0547">Nucleotide-binding</keyword>
<dbReference type="Gene3D" id="6.10.340.10">
    <property type="match status" value="1"/>
</dbReference>
<dbReference type="Gene3D" id="1.10.287.130">
    <property type="match status" value="1"/>
</dbReference>
<evidence type="ECO:0000259" key="13">
    <source>
        <dbReference type="PROSITE" id="PS50885"/>
    </source>
</evidence>
<keyword evidence="15" id="KW-1185">Reference proteome</keyword>
<organism evidence="14 15">
    <name type="scientific">Luteibacter sahnii</name>
    <dbReference type="NCBI Taxonomy" id="3021977"/>
    <lineage>
        <taxon>Bacteria</taxon>
        <taxon>Pseudomonadati</taxon>
        <taxon>Pseudomonadota</taxon>
        <taxon>Gammaproteobacteria</taxon>
        <taxon>Lysobacterales</taxon>
        <taxon>Rhodanobacteraceae</taxon>
        <taxon>Luteibacter</taxon>
    </lineage>
</organism>
<keyword evidence="8 11" id="KW-1133">Transmembrane helix</keyword>
<evidence type="ECO:0000256" key="8">
    <source>
        <dbReference type="ARBA" id="ARBA00022989"/>
    </source>
</evidence>
<gene>
    <name evidence="14" type="ORF">P3W24_13690</name>
</gene>
<evidence type="ECO:0000313" key="14">
    <source>
        <dbReference type="EMBL" id="MDF4026024.1"/>
    </source>
</evidence>
<dbReference type="InterPro" id="IPR003594">
    <property type="entry name" value="HATPase_dom"/>
</dbReference>
<sequence length="398" mass="43263">MTPAPSKPDGRSDPLWRWVAVRMSLLAVGTMLVIAFCMWLRLALATQAMERRMPPAARADVTRLMTSPETNKARIWPYLERYYEVADFMPGLLGDDWLVFYGLVLVSIPVVGVLGVVASRPLSRQFSNVAAAGRRVAGGDFSARASVTAGAPLELRHLAEDFNAMCEKLSRYEREVMDSSAILAHELRTPLNAAMGRVQGILDGVFEPEPAQLSMILRQLVQLNRLISDIHFLSVARAGELRLSIDDFDLAALVDERVHWSALALRDAGVACSTALDAPAPCHGDRDRIGQVVSILIENAIRYAASGGVLSLRLTREGEDGYALAVEDRGPGVPDEALSRIFDRFWRAEHSRGRHSGGSGLGLSIASVIVEAHGGVLRAANREGGGLRITASLPRHTD</sequence>
<evidence type="ECO:0000256" key="10">
    <source>
        <dbReference type="ARBA" id="ARBA00023136"/>
    </source>
</evidence>
<evidence type="ECO:0000259" key="12">
    <source>
        <dbReference type="PROSITE" id="PS50109"/>
    </source>
</evidence>
<keyword evidence="6 11" id="KW-0812">Transmembrane</keyword>
<keyword evidence="9" id="KW-0902">Two-component regulatory system</keyword>
<dbReference type="SUPFAM" id="SSF47384">
    <property type="entry name" value="Homodimeric domain of signal transducing histidine kinase"/>
    <property type="match status" value="1"/>
</dbReference>
<dbReference type="Proteomes" id="UP001528850">
    <property type="component" value="Unassembled WGS sequence"/>
</dbReference>
<comment type="catalytic activity">
    <reaction evidence="1">
        <text>ATP + protein L-histidine = ADP + protein N-phospho-L-histidine.</text>
        <dbReference type="EC" id="2.7.13.3"/>
    </reaction>
</comment>
<dbReference type="InterPro" id="IPR004358">
    <property type="entry name" value="Sig_transdc_His_kin-like_C"/>
</dbReference>
<evidence type="ECO:0000256" key="1">
    <source>
        <dbReference type="ARBA" id="ARBA00000085"/>
    </source>
</evidence>
<dbReference type="PRINTS" id="PR00344">
    <property type="entry name" value="BCTRLSENSOR"/>
</dbReference>
<comment type="subcellular location">
    <subcellularLocation>
        <location evidence="2">Membrane</location>
    </subcellularLocation>
</comment>